<organism evidence="1 2">
    <name type="scientific">Pneumocystis oryctolagi</name>
    <dbReference type="NCBI Taxonomy" id="42067"/>
    <lineage>
        <taxon>Eukaryota</taxon>
        <taxon>Fungi</taxon>
        <taxon>Dikarya</taxon>
        <taxon>Ascomycota</taxon>
        <taxon>Taphrinomycotina</taxon>
        <taxon>Pneumocystomycetes</taxon>
        <taxon>Pneumocystaceae</taxon>
        <taxon>Pneumocystis</taxon>
    </lineage>
</organism>
<proteinExistence type="predicted"/>
<dbReference type="Proteomes" id="UP000768646">
    <property type="component" value="Unassembled WGS sequence"/>
</dbReference>
<dbReference type="EMBL" id="JABTEG010000001">
    <property type="protein sequence ID" value="KAG4306262.1"/>
    <property type="molecule type" value="Genomic_DNA"/>
</dbReference>
<evidence type="ECO:0000313" key="2">
    <source>
        <dbReference type="Proteomes" id="UP000768646"/>
    </source>
</evidence>
<name>A0ACB7CGG9_9ASCO</name>
<sequence>MSISQGKHMEIDENDKEKMIPWVEKYRPQTLSQVTSQDHAISVLKKTLQSMDLPHLLFYGSPGTGKTSTILALANELFGKILMKRKLTFVIFL</sequence>
<evidence type="ECO:0000313" key="1">
    <source>
        <dbReference type="EMBL" id="KAG4306262.1"/>
    </source>
</evidence>
<protein>
    <submittedName>
        <fullName evidence="1">Uncharacterized protein</fullName>
    </submittedName>
</protein>
<keyword evidence="2" id="KW-1185">Reference proteome</keyword>
<accession>A0ACB7CGG9</accession>
<comment type="caution">
    <text evidence="1">The sequence shown here is derived from an EMBL/GenBank/DDBJ whole genome shotgun (WGS) entry which is preliminary data.</text>
</comment>
<reference evidence="1 2" key="1">
    <citation type="journal article" date="2021" name="Commun. Biol.">
        <title>Genomic insights into the host specific adaptation of the Pneumocystis genus.</title>
        <authorList>
            <person name="Cisse O.H."/>
            <person name="Ma L."/>
            <person name="Dekker J.P."/>
            <person name="Khil P.P."/>
            <person name="Youn J.-H."/>
            <person name="Brenchley J.M."/>
            <person name="Blair R."/>
            <person name="Pahar B."/>
            <person name="Chabe M."/>
            <person name="Van Rompay K.K.A."/>
            <person name="Keesler R."/>
            <person name="Sukura A."/>
            <person name="Hirsch V."/>
            <person name="Kutty G."/>
            <person name="Liu Y."/>
            <person name="Peng L."/>
            <person name="Chen J."/>
            <person name="Song J."/>
            <person name="Weissenbacher-Lang C."/>
            <person name="Xu J."/>
            <person name="Upham N.S."/>
            <person name="Stajich J.E."/>
            <person name="Cuomo C.A."/>
            <person name="Cushion M.T."/>
            <person name="Kovacs J.A."/>
        </authorList>
    </citation>
    <scope>NUCLEOTIDE SEQUENCE [LARGE SCALE GENOMIC DNA]</scope>
    <source>
        <strain evidence="1 2">RABM</strain>
    </source>
</reference>
<gene>
    <name evidence="1" type="ORF">PORY_000250</name>
</gene>